<evidence type="ECO:0000256" key="1">
    <source>
        <dbReference type="ARBA" id="ARBA00022598"/>
    </source>
</evidence>
<evidence type="ECO:0000256" key="4">
    <source>
        <dbReference type="ARBA" id="ARBA00024484"/>
    </source>
</evidence>
<dbReference type="Gene3D" id="3.30.300.30">
    <property type="match status" value="1"/>
</dbReference>
<dbReference type="InterPro" id="IPR042099">
    <property type="entry name" value="ANL_N_sf"/>
</dbReference>
<dbReference type="SUPFAM" id="SSF56801">
    <property type="entry name" value="Acetyl-CoA synthetase-like"/>
    <property type="match status" value="1"/>
</dbReference>
<dbReference type="InterPro" id="IPR045851">
    <property type="entry name" value="AMP-bd_C_sf"/>
</dbReference>
<reference evidence="7" key="1">
    <citation type="submission" date="2017-09" db="EMBL/GenBank/DDBJ databases">
        <authorList>
            <person name="Varghese N."/>
            <person name="Submissions S."/>
        </authorList>
    </citation>
    <scope>NUCLEOTIDE SEQUENCE [LARGE SCALE GENOMIC DNA]</scope>
    <source>
        <strain evidence="7">C7</strain>
    </source>
</reference>
<keyword evidence="3" id="KW-0443">Lipid metabolism</keyword>
<organism evidence="6 7">
    <name type="scientific">Pontivivens marinum</name>
    <dbReference type="NCBI Taxonomy" id="1690039"/>
    <lineage>
        <taxon>Bacteria</taxon>
        <taxon>Pseudomonadati</taxon>
        <taxon>Pseudomonadota</taxon>
        <taxon>Alphaproteobacteria</taxon>
        <taxon>Rhodobacterales</taxon>
        <taxon>Paracoccaceae</taxon>
        <taxon>Pontivivens</taxon>
    </lineage>
</organism>
<dbReference type="PANTHER" id="PTHR43272:SF32">
    <property type="entry name" value="AMP-DEPENDENT SYNTHETASE_LIGASE DOMAIN-CONTAINING PROTEIN"/>
    <property type="match status" value="1"/>
</dbReference>
<dbReference type="InterPro" id="IPR000873">
    <property type="entry name" value="AMP-dep_synth/lig_dom"/>
</dbReference>
<protein>
    <submittedName>
        <fullName evidence="6">Long-chain acyl-CoA synthetase</fullName>
    </submittedName>
</protein>
<proteinExistence type="predicted"/>
<dbReference type="CDD" id="cd05907">
    <property type="entry name" value="VL_LC_FACS_like"/>
    <property type="match status" value="1"/>
</dbReference>
<keyword evidence="1" id="KW-0436">Ligase</keyword>
<comment type="catalytic activity">
    <reaction evidence="4">
        <text>a long-chain fatty acid + ATP + CoA = a long-chain fatty acyl-CoA + AMP + diphosphate</text>
        <dbReference type="Rhea" id="RHEA:15421"/>
        <dbReference type="ChEBI" id="CHEBI:30616"/>
        <dbReference type="ChEBI" id="CHEBI:33019"/>
        <dbReference type="ChEBI" id="CHEBI:57287"/>
        <dbReference type="ChEBI" id="CHEBI:57560"/>
        <dbReference type="ChEBI" id="CHEBI:83139"/>
        <dbReference type="ChEBI" id="CHEBI:456215"/>
        <dbReference type="EC" id="6.2.1.3"/>
    </reaction>
    <physiologicalReaction direction="left-to-right" evidence="4">
        <dbReference type="Rhea" id="RHEA:15422"/>
    </physiologicalReaction>
</comment>
<gene>
    <name evidence="6" type="ORF">SAMN06273572_102639</name>
</gene>
<dbReference type="InterPro" id="IPR020845">
    <property type="entry name" value="AMP-binding_CS"/>
</dbReference>
<evidence type="ECO:0000313" key="6">
    <source>
        <dbReference type="EMBL" id="SOH93960.1"/>
    </source>
</evidence>
<keyword evidence="2" id="KW-0276">Fatty acid metabolism</keyword>
<accession>A0A2C9CRX4</accession>
<dbReference type="GO" id="GO:0016020">
    <property type="term" value="C:membrane"/>
    <property type="evidence" value="ECO:0007669"/>
    <property type="project" value="TreeGrafter"/>
</dbReference>
<dbReference type="GO" id="GO:0004467">
    <property type="term" value="F:long-chain fatty acid-CoA ligase activity"/>
    <property type="evidence" value="ECO:0007669"/>
    <property type="project" value="UniProtKB-EC"/>
</dbReference>
<dbReference type="Pfam" id="PF23562">
    <property type="entry name" value="AMP-binding_C_3"/>
    <property type="match status" value="1"/>
</dbReference>
<dbReference type="AlphaFoldDB" id="A0A2C9CRX4"/>
<dbReference type="Proteomes" id="UP000220034">
    <property type="component" value="Unassembled WGS sequence"/>
</dbReference>
<keyword evidence="7" id="KW-1185">Reference proteome</keyword>
<evidence type="ECO:0000259" key="5">
    <source>
        <dbReference type="Pfam" id="PF00501"/>
    </source>
</evidence>
<name>A0A2C9CRX4_9RHOB</name>
<dbReference type="RefSeq" id="WP_097929500.1">
    <property type="nucleotide sequence ID" value="NZ_OCTN01000002.1"/>
</dbReference>
<feature type="domain" description="AMP-dependent synthetase/ligase" evidence="5">
    <location>
        <begin position="28"/>
        <end position="429"/>
    </location>
</feature>
<dbReference type="Pfam" id="PF00501">
    <property type="entry name" value="AMP-binding"/>
    <property type="match status" value="1"/>
</dbReference>
<sequence length="599" mass="66656">MAVTVPDPLLIDGHDTVVKLWAAKCAERGTSTAHREKDLGIWQSYSWSDWYDRSQAIGMGLVELGLTRGTPVSILSEDNKEWLYCDLAIAAAGGIPSGVYTTDSASQLEYLINDSGSAFLFVENDEQLDKYLEVQDRVPTIIKVIVFDPKGLRDFSHPKVMFLSDLYQIGENAPDATNRFRVAIDASQAEDTRMLIYTSGTTGPPKGAMISHKNMLFQMWAGQQVLEVNTNDEQLCFLPLCHVLERIVSVEYPICIGSTVNFAESPDTVFDNLREVSPHIFTAVPRLWEKIYSRVLILRSEATPFGRWAFDKAMASGAAALQGKAGLLHPLWDFFVLRNIRQMIGMDRNRRSTTGAAPISPDLIRWYGALGVTLLEGYGMTETAGVASVNVIGDNRIGTVGCALPGTELRIADSGEICLRGPNVFKGYWRKPEKTAEDIRDGWLHTGDVGRIGNDGAMTITGRVKDIIITAGGKNITPAEIESRLKFSPYISDAVVIGDRRKYLTVLIMIDQENVEKFAQDHQVPFSDFASLTRADEVVDLINDVVREVNKDFAQVEQIKYFRLIDILLTAEDDELTPTMKLKRGFVEKKHAALIDQMY</sequence>
<dbReference type="OrthoDB" id="9803968at2"/>
<dbReference type="PROSITE" id="PS00455">
    <property type="entry name" value="AMP_BINDING"/>
    <property type="match status" value="1"/>
</dbReference>
<evidence type="ECO:0000313" key="7">
    <source>
        <dbReference type="Proteomes" id="UP000220034"/>
    </source>
</evidence>
<dbReference type="PANTHER" id="PTHR43272">
    <property type="entry name" value="LONG-CHAIN-FATTY-ACID--COA LIGASE"/>
    <property type="match status" value="1"/>
</dbReference>
<evidence type="ECO:0000256" key="3">
    <source>
        <dbReference type="ARBA" id="ARBA00023098"/>
    </source>
</evidence>
<dbReference type="EMBL" id="OCTN01000002">
    <property type="protein sequence ID" value="SOH93960.1"/>
    <property type="molecule type" value="Genomic_DNA"/>
</dbReference>
<evidence type="ECO:0000256" key="2">
    <source>
        <dbReference type="ARBA" id="ARBA00022832"/>
    </source>
</evidence>
<dbReference type="Gene3D" id="3.40.50.12780">
    <property type="entry name" value="N-terminal domain of ligase-like"/>
    <property type="match status" value="1"/>
</dbReference>